<dbReference type="EMBL" id="CABFPH010000041">
    <property type="protein sequence ID" value="VUD72414.1"/>
    <property type="molecule type" value="Genomic_DNA"/>
</dbReference>
<comment type="subcellular location">
    <subcellularLocation>
        <location evidence="1">Cell membrane</location>
        <topology evidence="1">Multi-pass membrane protein</topology>
    </subcellularLocation>
</comment>
<evidence type="ECO:0000256" key="3">
    <source>
        <dbReference type="ARBA" id="ARBA00022692"/>
    </source>
</evidence>
<sequence>MKRRQLFERPRVNPPSLSAFPIRAVGVLDRHARLRPEEDPLVDWIVTAIERAGYLGVFLLMLIDNIFPPIPSEVIMPLAGFAAARGQLSLVGVFLAGTAGSLCGALLWYGVGCWLGRERLRRFAARHGRWLTLGPAEVDRAGAWFAQRGGVTVLVGRVIPGVRSLISVPAGVAGMPLTPFLAYSALGTVVWTGLLTGAGYGLGENYRLVGRFVEPIGNGVLILAMLLYLYRVATFERGSDARG</sequence>
<gene>
    <name evidence="8" type="primary">yqjA_2</name>
    <name evidence="8" type="ORF">MET9862_03013</name>
</gene>
<feature type="transmembrane region" description="Helical" evidence="6">
    <location>
        <begin position="52"/>
        <end position="70"/>
    </location>
</feature>
<dbReference type="Proteomes" id="UP000410984">
    <property type="component" value="Unassembled WGS sequence"/>
</dbReference>
<evidence type="ECO:0000256" key="1">
    <source>
        <dbReference type="ARBA" id="ARBA00004651"/>
    </source>
</evidence>
<evidence type="ECO:0000256" key="4">
    <source>
        <dbReference type="ARBA" id="ARBA00022989"/>
    </source>
</evidence>
<evidence type="ECO:0000256" key="5">
    <source>
        <dbReference type="ARBA" id="ARBA00023136"/>
    </source>
</evidence>
<evidence type="ECO:0000256" key="2">
    <source>
        <dbReference type="ARBA" id="ARBA00022475"/>
    </source>
</evidence>
<evidence type="ECO:0000313" key="9">
    <source>
        <dbReference type="Proteomes" id="UP000410984"/>
    </source>
</evidence>
<keyword evidence="4 6" id="KW-1133">Transmembrane helix</keyword>
<feature type="domain" description="VTT" evidence="7">
    <location>
        <begin position="70"/>
        <end position="200"/>
    </location>
</feature>
<keyword evidence="3 6" id="KW-0812">Transmembrane</keyword>
<keyword evidence="5 6" id="KW-0472">Membrane</keyword>
<feature type="transmembrane region" description="Helical" evidence="6">
    <location>
        <begin position="180"/>
        <end position="203"/>
    </location>
</feature>
<keyword evidence="2" id="KW-1003">Cell membrane</keyword>
<dbReference type="PANTHER" id="PTHR42709">
    <property type="entry name" value="ALKALINE PHOSPHATASE LIKE PROTEIN"/>
    <property type="match status" value="1"/>
</dbReference>
<reference evidence="8 9" key="1">
    <citation type="submission" date="2019-06" db="EMBL/GenBank/DDBJ databases">
        <authorList>
            <person name="Rodrigo-Torres L."/>
            <person name="Arahal R. D."/>
            <person name="Lucena T."/>
        </authorList>
    </citation>
    <scope>NUCLEOTIDE SEQUENCE [LARGE SCALE GENOMIC DNA]</scope>
    <source>
        <strain evidence="8 9">SB0023/3</strain>
    </source>
</reference>
<dbReference type="GO" id="GO:0005886">
    <property type="term" value="C:plasma membrane"/>
    <property type="evidence" value="ECO:0007669"/>
    <property type="project" value="UniProtKB-SubCell"/>
</dbReference>
<protein>
    <submittedName>
        <fullName evidence="8">Inner membrane protein YqjA</fullName>
    </submittedName>
</protein>
<organism evidence="8 9">
    <name type="scientific">Methylobacterium symbioticum</name>
    <dbReference type="NCBI Taxonomy" id="2584084"/>
    <lineage>
        <taxon>Bacteria</taxon>
        <taxon>Pseudomonadati</taxon>
        <taxon>Pseudomonadota</taxon>
        <taxon>Alphaproteobacteria</taxon>
        <taxon>Hyphomicrobiales</taxon>
        <taxon>Methylobacteriaceae</taxon>
        <taxon>Methylobacterium</taxon>
    </lineage>
</organism>
<keyword evidence="9" id="KW-1185">Reference proteome</keyword>
<accession>A0A509EFL8</accession>
<dbReference type="InterPro" id="IPR051311">
    <property type="entry name" value="DedA_domain"/>
</dbReference>
<feature type="transmembrane region" description="Helical" evidence="6">
    <location>
        <begin position="90"/>
        <end position="116"/>
    </location>
</feature>
<feature type="transmembrane region" description="Helical" evidence="6">
    <location>
        <begin position="215"/>
        <end position="233"/>
    </location>
</feature>
<name>A0A509EFL8_9HYPH</name>
<dbReference type="InterPro" id="IPR032816">
    <property type="entry name" value="VTT_dom"/>
</dbReference>
<proteinExistence type="predicted"/>
<dbReference type="PANTHER" id="PTHR42709:SF6">
    <property type="entry name" value="UNDECAPRENYL PHOSPHATE TRANSPORTER A"/>
    <property type="match status" value="1"/>
</dbReference>
<dbReference type="AlphaFoldDB" id="A0A509EFL8"/>
<evidence type="ECO:0000313" key="8">
    <source>
        <dbReference type="EMBL" id="VUD72414.1"/>
    </source>
</evidence>
<dbReference type="Pfam" id="PF09335">
    <property type="entry name" value="VTT_dom"/>
    <property type="match status" value="1"/>
</dbReference>
<evidence type="ECO:0000256" key="6">
    <source>
        <dbReference type="SAM" id="Phobius"/>
    </source>
</evidence>
<evidence type="ECO:0000259" key="7">
    <source>
        <dbReference type="Pfam" id="PF09335"/>
    </source>
</evidence>